<feature type="compositionally biased region" description="Basic and acidic residues" evidence="1">
    <location>
        <begin position="64"/>
        <end position="73"/>
    </location>
</feature>
<feature type="domain" description="eCIS core" evidence="2">
    <location>
        <begin position="93"/>
        <end position="164"/>
    </location>
</feature>
<organism evidence="3 4">
    <name type="scientific">Saccharopolyspora aridisoli</name>
    <dbReference type="NCBI Taxonomy" id="2530385"/>
    <lineage>
        <taxon>Bacteria</taxon>
        <taxon>Bacillati</taxon>
        <taxon>Actinomycetota</taxon>
        <taxon>Actinomycetes</taxon>
        <taxon>Pseudonocardiales</taxon>
        <taxon>Pseudonocardiaceae</taxon>
        <taxon>Saccharopolyspora</taxon>
    </lineage>
</organism>
<sequence>MRAQDQEPASTCRSQPRQAPTRATGPAPIPPHPAVPLPPQAILHLQRTIGNASVARLIRTERHQPHSRADDLGHGQPVQRSTVPGVLRSPGRPLDTPLREEMEARLGADFSDVRLHDDAAAKASAAELGARAYTSGNHVVIGDSGADQHTLAHELTHVVQQRQGPVAGTETADGLRISDPSDRFERAAEANAARALATPPPQSGHTDHPERPGEHRADNVVQRAPREGLRQLDHRPAPAAPQGKMLDELLTELKIHGDAYGRWIDDYHDSFDEIRRVLPGFQATSDEERTAYLELSTAYTMATTGVSDRKNSVQAIIDYLLDGGTAAPGLGGFGTLRVNDAELEGRPSFARDLQKALPLRPTQHRRHITAWHNIRGLLNRAYATEGDALITYLTRKLGAGVHEGMSNEADGFLARMPPAQLGNENRIPRDHAQVLMKAAYLMNSSAENLWAGGGAENSEINTVSIALQNGCREIVSTPTPEVLTAWRNRLSNSTASTPKARDAVDAVVKAIDRALQLMTNAPANRKIIAEQLKDDVTKHMIRNLEVDEPDAANQRTTTTQAVGVANKTFDLLFLSTTDQVTLAEATAAIDFLWTPRRPQHSA</sequence>
<feature type="compositionally biased region" description="Basic and acidic residues" evidence="1">
    <location>
        <begin position="205"/>
        <end position="217"/>
    </location>
</feature>
<gene>
    <name evidence="3" type="ORF">E1161_16405</name>
</gene>
<dbReference type="InterPro" id="IPR025295">
    <property type="entry name" value="eCIS_core_dom"/>
</dbReference>
<evidence type="ECO:0000259" key="2">
    <source>
        <dbReference type="Pfam" id="PF13699"/>
    </source>
</evidence>
<feature type="compositionally biased region" description="Polar residues" evidence="1">
    <location>
        <begin position="7"/>
        <end position="18"/>
    </location>
</feature>
<comment type="caution">
    <text evidence="3">The sequence shown here is derived from an EMBL/GenBank/DDBJ whole genome shotgun (WGS) entry which is preliminary data.</text>
</comment>
<name>A0A4R4UQJ0_9PSEU</name>
<dbReference type="AlphaFoldDB" id="A0A4R4UQJ0"/>
<dbReference type="EMBL" id="SMKV01000018">
    <property type="protein sequence ID" value="TDC91542.1"/>
    <property type="molecule type" value="Genomic_DNA"/>
</dbReference>
<reference evidence="3 4" key="1">
    <citation type="submission" date="2019-03" db="EMBL/GenBank/DDBJ databases">
        <title>Draft genome sequences of novel Actinobacteria.</title>
        <authorList>
            <person name="Sahin N."/>
            <person name="Ay H."/>
            <person name="Saygin H."/>
        </authorList>
    </citation>
    <scope>NUCLEOTIDE SEQUENCE [LARGE SCALE GENOMIC DNA]</scope>
    <source>
        <strain evidence="3 4">16K404</strain>
    </source>
</reference>
<feature type="region of interest" description="Disordered" evidence="1">
    <location>
        <begin position="187"/>
        <end position="217"/>
    </location>
</feature>
<feature type="region of interest" description="Disordered" evidence="1">
    <location>
        <begin position="1"/>
        <end position="37"/>
    </location>
</feature>
<feature type="region of interest" description="Disordered" evidence="1">
    <location>
        <begin position="64"/>
        <end position="94"/>
    </location>
</feature>
<proteinExistence type="predicted"/>
<evidence type="ECO:0000313" key="3">
    <source>
        <dbReference type="EMBL" id="TDC91542.1"/>
    </source>
</evidence>
<dbReference type="Proteomes" id="UP000294744">
    <property type="component" value="Unassembled WGS sequence"/>
</dbReference>
<accession>A0A4R4UQJ0</accession>
<feature type="compositionally biased region" description="Pro residues" evidence="1">
    <location>
        <begin position="27"/>
        <end position="37"/>
    </location>
</feature>
<protein>
    <submittedName>
        <fullName evidence="3">DUF4157 domain-containing protein</fullName>
    </submittedName>
</protein>
<evidence type="ECO:0000313" key="4">
    <source>
        <dbReference type="Proteomes" id="UP000294744"/>
    </source>
</evidence>
<evidence type="ECO:0000256" key="1">
    <source>
        <dbReference type="SAM" id="MobiDB-lite"/>
    </source>
</evidence>
<keyword evidence="4" id="KW-1185">Reference proteome</keyword>
<dbReference type="Pfam" id="PF13699">
    <property type="entry name" value="eCIS_core"/>
    <property type="match status" value="1"/>
</dbReference>
<dbReference type="OrthoDB" id="9153660at2"/>